<evidence type="ECO:0000313" key="2">
    <source>
        <dbReference type="Proteomes" id="UP000799440"/>
    </source>
</evidence>
<dbReference type="AlphaFoldDB" id="A0A6A6VI07"/>
<dbReference type="EMBL" id="MU006566">
    <property type="protein sequence ID" value="KAF2749456.1"/>
    <property type="molecule type" value="Genomic_DNA"/>
</dbReference>
<keyword evidence="2" id="KW-1185">Reference proteome</keyword>
<organism evidence="1 2">
    <name type="scientific">Sporormia fimetaria CBS 119925</name>
    <dbReference type="NCBI Taxonomy" id="1340428"/>
    <lineage>
        <taxon>Eukaryota</taxon>
        <taxon>Fungi</taxon>
        <taxon>Dikarya</taxon>
        <taxon>Ascomycota</taxon>
        <taxon>Pezizomycotina</taxon>
        <taxon>Dothideomycetes</taxon>
        <taxon>Pleosporomycetidae</taxon>
        <taxon>Pleosporales</taxon>
        <taxon>Sporormiaceae</taxon>
        <taxon>Sporormia</taxon>
    </lineage>
</organism>
<name>A0A6A6VI07_9PLEO</name>
<accession>A0A6A6VI07</accession>
<gene>
    <name evidence="1" type="ORF">M011DRAFT_524785</name>
</gene>
<evidence type="ECO:0000313" key="1">
    <source>
        <dbReference type="EMBL" id="KAF2749456.1"/>
    </source>
</evidence>
<dbReference type="Proteomes" id="UP000799440">
    <property type="component" value="Unassembled WGS sequence"/>
</dbReference>
<reference evidence="1" key="1">
    <citation type="journal article" date="2020" name="Stud. Mycol.">
        <title>101 Dothideomycetes genomes: a test case for predicting lifestyles and emergence of pathogens.</title>
        <authorList>
            <person name="Haridas S."/>
            <person name="Albert R."/>
            <person name="Binder M."/>
            <person name="Bloem J."/>
            <person name="Labutti K."/>
            <person name="Salamov A."/>
            <person name="Andreopoulos B."/>
            <person name="Baker S."/>
            <person name="Barry K."/>
            <person name="Bills G."/>
            <person name="Bluhm B."/>
            <person name="Cannon C."/>
            <person name="Castanera R."/>
            <person name="Culley D."/>
            <person name="Daum C."/>
            <person name="Ezra D."/>
            <person name="Gonzalez J."/>
            <person name="Henrissat B."/>
            <person name="Kuo A."/>
            <person name="Liang C."/>
            <person name="Lipzen A."/>
            <person name="Lutzoni F."/>
            <person name="Magnuson J."/>
            <person name="Mondo S."/>
            <person name="Nolan M."/>
            <person name="Ohm R."/>
            <person name="Pangilinan J."/>
            <person name="Park H.-J."/>
            <person name="Ramirez L."/>
            <person name="Alfaro M."/>
            <person name="Sun H."/>
            <person name="Tritt A."/>
            <person name="Yoshinaga Y."/>
            <person name="Zwiers L.-H."/>
            <person name="Turgeon B."/>
            <person name="Goodwin S."/>
            <person name="Spatafora J."/>
            <person name="Crous P."/>
            <person name="Grigoriev I."/>
        </authorList>
    </citation>
    <scope>NUCLEOTIDE SEQUENCE</scope>
    <source>
        <strain evidence="1">CBS 119925</strain>
    </source>
</reference>
<proteinExistence type="predicted"/>
<dbReference type="OrthoDB" id="5290015at2759"/>
<sequence>MASSSAPSVGRFWIGQRLANGNTPRLEPNTQTYTYVASAINIAITILEHPKSLEVLAAAAYKTDLWFATGGGILHRHSGRARNTQEVKIELRNGYFPNVLIDETITEPNLLGLHMRNHYHRQFQVDQFPFREQNIHLNAPMVQQMVASAGSRAGGQEFRNWLFKVATCLAHEATHVLITCLTGGGGPSGGTPPPVADPAGAYRPNPTKGESGRFLEWAALGGNIHWDYNDREDRRSTGVPYLVQTGTTLPSAWKIDENTINNVVTYNITLPFPGRVFTPWRTNTTPENTQPRPTAVNPNMFQGAIVVMDDLKEVLDVVKKNKKAQLKEFKSKRTGNTYWGFNEIKAKS</sequence>
<protein>
    <submittedName>
        <fullName evidence="1">Uncharacterized protein</fullName>
    </submittedName>
</protein>